<feature type="compositionally biased region" description="Basic and acidic residues" evidence="1">
    <location>
        <begin position="1"/>
        <end position="10"/>
    </location>
</feature>
<protein>
    <submittedName>
        <fullName evidence="2">Methionine synthase</fullName>
    </submittedName>
</protein>
<keyword evidence="3" id="KW-1185">Reference proteome</keyword>
<accession>A0ABQ3GD21</accession>
<gene>
    <name evidence="2" type="ORF">GCM10008096_04240</name>
</gene>
<comment type="caution">
    <text evidence="2">The sequence shown here is derived from an EMBL/GenBank/DDBJ whole genome shotgun (WGS) entry which is preliminary data.</text>
</comment>
<organism evidence="2 3">
    <name type="scientific">Zhihengliuella salsuginis</name>
    <dbReference type="NCBI Taxonomy" id="578222"/>
    <lineage>
        <taxon>Bacteria</taxon>
        <taxon>Bacillati</taxon>
        <taxon>Actinomycetota</taxon>
        <taxon>Actinomycetes</taxon>
        <taxon>Micrococcales</taxon>
        <taxon>Micrococcaceae</taxon>
        <taxon>Zhihengliuella</taxon>
    </lineage>
</organism>
<dbReference type="Gene3D" id="3.20.20.210">
    <property type="match status" value="1"/>
</dbReference>
<sequence length="355" mass="37196">MSEELSHADSDTPAAVRVTGHGPMAGLDLVESTRIVRGELGRPHLPHLVELPDRGVGADAVGRAVAILADLTAEVLPYGWRLTQRPGHEARRAASLLQTDLNVLGDVVGAEEEPGDELKIRVRGPLSLAADLYLPSGERALRDHGARRDLADSLAAGLGEHLAAVRRAGPARVTVHLDEPGLTEILEGAVPTASGYRTLRSVPRQEMIQSLRAVTEAARGAGAAAVVLGTDAQARTFGPLAEALAAVDVDGLAVSPHQLDVGAWETAAGLVEDGTGLWLGLLDPATPADDLPGVTRCVEEVRRPWRRLGLTDAQLSAVTLMPSAGFDGVAPQDARAVLRRLHQTADALSQVVVDA</sequence>
<dbReference type="SUPFAM" id="SSF51726">
    <property type="entry name" value="UROD/MetE-like"/>
    <property type="match status" value="1"/>
</dbReference>
<dbReference type="InterPro" id="IPR038071">
    <property type="entry name" value="UROD/MetE-like_sf"/>
</dbReference>
<dbReference type="EMBL" id="BMXK01000002">
    <property type="protein sequence ID" value="GHD00842.1"/>
    <property type="molecule type" value="Genomic_DNA"/>
</dbReference>
<evidence type="ECO:0000256" key="1">
    <source>
        <dbReference type="SAM" id="MobiDB-lite"/>
    </source>
</evidence>
<evidence type="ECO:0000313" key="2">
    <source>
        <dbReference type="EMBL" id="GHD00842.1"/>
    </source>
</evidence>
<dbReference type="RefSeq" id="WP_229790896.1">
    <property type="nucleotide sequence ID" value="NZ_BMXK01000002.1"/>
</dbReference>
<proteinExistence type="predicted"/>
<dbReference type="Proteomes" id="UP000642819">
    <property type="component" value="Unassembled WGS sequence"/>
</dbReference>
<feature type="region of interest" description="Disordered" evidence="1">
    <location>
        <begin position="1"/>
        <end position="20"/>
    </location>
</feature>
<evidence type="ECO:0000313" key="3">
    <source>
        <dbReference type="Proteomes" id="UP000642819"/>
    </source>
</evidence>
<reference evidence="3" key="1">
    <citation type="journal article" date="2019" name="Int. J. Syst. Evol. Microbiol.">
        <title>The Global Catalogue of Microorganisms (GCM) 10K type strain sequencing project: providing services to taxonomists for standard genome sequencing and annotation.</title>
        <authorList>
            <consortium name="The Broad Institute Genomics Platform"/>
            <consortium name="The Broad Institute Genome Sequencing Center for Infectious Disease"/>
            <person name="Wu L."/>
            <person name="Ma J."/>
        </authorList>
    </citation>
    <scope>NUCLEOTIDE SEQUENCE [LARGE SCALE GENOMIC DNA]</scope>
    <source>
        <strain evidence="3">KCTC 19466</strain>
    </source>
</reference>
<name>A0ABQ3GD21_9MICC</name>